<feature type="compositionally biased region" description="Basic and acidic residues" evidence="1">
    <location>
        <begin position="14"/>
        <end position="27"/>
    </location>
</feature>
<evidence type="ECO:0000256" key="1">
    <source>
        <dbReference type="SAM" id="MobiDB-lite"/>
    </source>
</evidence>
<dbReference type="AlphaFoldDB" id="A0A2H3GIR0"/>
<dbReference type="Proteomes" id="UP000219602">
    <property type="component" value="Chromosome 9"/>
</dbReference>
<dbReference type="EMBL" id="MABQ02000007">
    <property type="protein sequence ID" value="PCD30595.1"/>
    <property type="molecule type" value="Genomic_DNA"/>
</dbReference>
<reference evidence="2 3" key="1">
    <citation type="journal article" date="2016" name="Environ. Microbiol.">
        <title>Effector profiles distinguish formae speciales of Fusarium oxysporum.</title>
        <authorList>
            <person name="van Dam P."/>
            <person name="Fokkens L."/>
            <person name="Schmidt S.M."/>
            <person name="Linmans J.H."/>
            <person name="Kistler H.C."/>
            <person name="Ma L.J."/>
            <person name="Rep M."/>
        </authorList>
    </citation>
    <scope>NUCLEOTIDE SEQUENCE [LARGE SCALE GENOMIC DNA]</scope>
    <source>
        <strain evidence="2 3">Forc016</strain>
    </source>
</reference>
<feature type="compositionally biased region" description="Acidic residues" evidence="1">
    <location>
        <begin position="65"/>
        <end position="76"/>
    </location>
</feature>
<evidence type="ECO:0000313" key="2">
    <source>
        <dbReference type="EMBL" id="PCD30595.1"/>
    </source>
</evidence>
<reference evidence="2 3" key="2">
    <citation type="journal article" date="2017" name="Sci. Rep.">
        <title>A mobile pathogenicity chromosome in Fusarium oxysporum for infection of multiple cucurbit species.</title>
        <authorList>
            <person name="van Dam P."/>
            <person name="Fokkens L."/>
            <person name="Ayukawa Y."/>
            <person name="van der Gragt M."/>
            <person name="Ter Horst A."/>
            <person name="Brankovics B."/>
            <person name="Houterman P.M."/>
            <person name="Arie T."/>
            <person name="Rep M."/>
        </authorList>
    </citation>
    <scope>NUCLEOTIDE SEQUENCE [LARGE SCALE GENOMIC DNA]</scope>
    <source>
        <strain evidence="2 3">Forc016</strain>
    </source>
</reference>
<accession>A0A2H3GIR0</accession>
<feature type="region of interest" description="Disordered" evidence="1">
    <location>
        <begin position="1"/>
        <end position="76"/>
    </location>
</feature>
<feature type="compositionally biased region" description="Basic and acidic residues" evidence="1">
    <location>
        <begin position="37"/>
        <end position="64"/>
    </location>
</feature>
<proteinExistence type="predicted"/>
<organism evidence="2 3">
    <name type="scientific">Fusarium oxysporum f. sp. radicis-cucumerinum</name>
    <dbReference type="NCBI Taxonomy" id="327505"/>
    <lineage>
        <taxon>Eukaryota</taxon>
        <taxon>Fungi</taxon>
        <taxon>Dikarya</taxon>
        <taxon>Ascomycota</taxon>
        <taxon>Pezizomycotina</taxon>
        <taxon>Sordariomycetes</taxon>
        <taxon>Hypocreomycetidae</taxon>
        <taxon>Hypocreales</taxon>
        <taxon>Nectriaceae</taxon>
        <taxon>Fusarium</taxon>
        <taxon>Fusarium oxysporum species complex</taxon>
    </lineage>
</organism>
<name>A0A2H3GIR0_FUSOX</name>
<gene>
    <name evidence="2" type="ORF">AU210_010275</name>
</gene>
<evidence type="ECO:0000313" key="3">
    <source>
        <dbReference type="Proteomes" id="UP000219602"/>
    </source>
</evidence>
<comment type="caution">
    <text evidence="2">The sequence shown here is derived from an EMBL/GenBank/DDBJ whole genome shotgun (WGS) entry which is preliminary data.</text>
</comment>
<sequence>MGAPEDNNKFIPSEVDKFKNPPRRDNTGNDNAGSSEKNGDSDKKDDKQSGFVENKEDGGARLVEESEDNEEGGAKL</sequence>
<protein>
    <submittedName>
        <fullName evidence="2">Uncharacterized protein</fullName>
    </submittedName>
</protein>